<dbReference type="PANTHER" id="PTHR43135">
    <property type="entry name" value="ALPHA-D-RIBOSE 1-METHYLPHOSPHONATE 5-TRIPHOSPHATE DIPHOSPHATASE"/>
    <property type="match status" value="1"/>
</dbReference>
<comment type="caution">
    <text evidence="2">The sequence shown here is derived from an EMBL/GenBank/DDBJ whole genome shotgun (WGS) entry which is preliminary data.</text>
</comment>
<evidence type="ECO:0000313" key="3">
    <source>
        <dbReference type="Proteomes" id="UP001501578"/>
    </source>
</evidence>
<evidence type="ECO:0000313" key="2">
    <source>
        <dbReference type="EMBL" id="GAA0933762.1"/>
    </source>
</evidence>
<dbReference type="Gene3D" id="3.20.20.140">
    <property type="entry name" value="Metal-dependent hydrolases"/>
    <property type="match status" value="1"/>
</dbReference>
<dbReference type="InterPro" id="IPR032466">
    <property type="entry name" value="Metal_Hydrolase"/>
</dbReference>
<feature type="compositionally biased region" description="Low complexity" evidence="1">
    <location>
        <begin position="145"/>
        <end position="163"/>
    </location>
</feature>
<gene>
    <name evidence="2" type="ORF">GCM10009560_40260</name>
</gene>
<accession>A0ABN1PX32</accession>
<dbReference type="EMBL" id="BAAAHQ010000021">
    <property type="protein sequence ID" value="GAA0933762.1"/>
    <property type="molecule type" value="Genomic_DNA"/>
</dbReference>
<dbReference type="SUPFAM" id="SSF51338">
    <property type="entry name" value="Composite domain of metallo-dependent hydrolases"/>
    <property type="match status" value="1"/>
</dbReference>
<feature type="region of interest" description="Disordered" evidence="1">
    <location>
        <begin position="96"/>
        <end position="193"/>
    </location>
</feature>
<proteinExistence type="predicted"/>
<keyword evidence="3" id="KW-1185">Reference proteome</keyword>
<dbReference type="InterPro" id="IPR011059">
    <property type="entry name" value="Metal-dep_hydrolase_composite"/>
</dbReference>
<evidence type="ECO:0008006" key="4">
    <source>
        <dbReference type="Google" id="ProtNLM"/>
    </source>
</evidence>
<dbReference type="Proteomes" id="UP001501578">
    <property type="component" value="Unassembled WGS sequence"/>
</dbReference>
<organism evidence="2 3">
    <name type="scientific">Nonomuraea longicatena</name>
    <dbReference type="NCBI Taxonomy" id="83682"/>
    <lineage>
        <taxon>Bacteria</taxon>
        <taxon>Bacillati</taxon>
        <taxon>Actinomycetota</taxon>
        <taxon>Actinomycetes</taxon>
        <taxon>Streptosporangiales</taxon>
        <taxon>Streptosporangiaceae</taxon>
        <taxon>Nonomuraea</taxon>
    </lineage>
</organism>
<name>A0ABN1PX32_9ACTN</name>
<dbReference type="SUPFAM" id="SSF51556">
    <property type="entry name" value="Metallo-dependent hydrolases"/>
    <property type="match status" value="1"/>
</dbReference>
<evidence type="ECO:0000256" key="1">
    <source>
        <dbReference type="SAM" id="MobiDB-lite"/>
    </source>
</evidence>
<protein>
    <recommendedName>
        <fullName evidence="4">Amidohydrolase-related domain-containing protein</fullName>
    </recommendedName>
</protein>
<dbReference type="PANTHER" id="PTHR43135:SF3">
    <property type="entry name" value="ALPHA-D-RIBOSE 1-METHYLPHOSPHONATE 5-TRIPHOSPHATE DIPHOSPHATASE"/>
    <property type="match status" value="1"/>
</dbReference>
<dbReference type="Gene3D" id="2.30.40.10">
    <property type="entry name" value="Urease, subunit C, domain 1"/>
    <property type="match status" value="1"/>
</dbReference>
<sequence length="193" mass="20699">MKTLIQNVRLFDGERVHPGVSVILDDDLIAEVNPNPALTVTGAHLVDGTGRTLLPGLIDAHTHAVPGSLTQVARFGVTTELDMFSVPSTLPLTRAEAERQGAADLRSSRVGATAPGGHPAQFMGEVLGASPPSRDPGTRRTSSASGSPKAPTTSKSSSRTAPAWGPHCRHWTRPPYGRWWRRRTRRDCSRSPT</sequence>
<dbReference type="RefSeq" id="WP_343951458.1">
    <property type="nucleotide sequence ID" value="NZ_BAAAHQ010000021.1"/>
</dbReference>
<reference evidence="2 3" key="1">
    <citation type="journal article" date="2019" name="Int. J. Syst. Evol. Microbiol.">
        <title>The Global Catalogue of Microorganisms (GCM) 10K type strain sequencing project: providing services to taxonomists for standard genome sequencing and annotation.</title>
        <authorList>
            <consortium name="The Broad Institute Genomics Platform"/>
            <consortium name="The Broad Institute Genome Sequencing Center for Infectious Disease"/>
            <person name="Wu L."/>
            <person name="Ma J."/>
        </authorList>
    </citation>
    <scope>NUCLEOTIDE SEQUENCE [LARGE SCALE GENOMIC DNA]</scope>
    <source>
        <strain evidence="2 3">JCM 11136</strain>
    </source>
</reference>
<dbReference type="InterPro" id="IPR051781">
    <property type="entry name" value="Metallo-dep_Hydrolase"/>
</dbReference>